<dbReference type="EMBL" id="CBLX010000003">
    <property type="protein sequence ID" value="CDG38164.1"/>
    <property type="molecule type" value="Genomic_DNA"/>
</dbReference>
<dbReference type="PANTHER" id="PTHR35869">
    <property type="entry name" value="OUTER-MEMBRANE LIPOPROTEIN CARRIER PROTEIN"/>
    <property type="match status" value="1"/>
</dbReference>
<keyword evidence="1" id="KW-0732">Signal</keyword>
<dbReference type="SUPFAM" id="SSF89392">
    <property type="entry name" value="Prokaryotic lipoproteins and lipoprotein localization factors"/>
    <property type="match status" value="1"/>
</dbReference>
<dbReference type="Pfam" id="PF03548">
    <property type="entry name" value="LolA"/>
    <property type="match status" value="1"/>
</dbReference>
<reference evidence="2 3" key="1">
    <citation type="journal article" date="2014" name="Genome Biol. Evol.">
        <title>Acetic acid bacteria genomes reveal functional traits for adaptation to life in insect guts.</title>
        <authorList>
            <person name="Chouaia B."/>
            <person name="Gaiarsa S."/>
            <person name="Crotti E."/>
            <person name="Comandatore F."/>
            <person name="Degli Esposti M."/>
            <person name="Ricci I."/>
            <person name="Alma A."/>
            <person name="Favia G."/>
            <person name="Bandi C."/>
            <person name="Daffonchio D."/>
        </authorList>
    </citation>
    <scope>NUCLEOTIDE SEQUENCE [LARGE SCALE GENOMIC DNA]</scope>
    <source>
        <strain evidence="2 3">SF2.1</strain>
    </source>
</reference>
<dbReference type="InterPro" id="IPR029046">
    <property type="entry name" value="LolA/LolB/LppX"/>
</dbReference>
<name>A0A060QAN5_9PROT</name>
<dbReference type="InterPro" id="IPR004564">
    <property type="entry name" value="OM_lipoprot_carrier_LolA-like"/>
</dbReference>
<evidence type="ECO:0000313" key="3">
    <source>
        <dbReference type="Proteomes" id="UP000027583"/>
    </source>
</evidence>
<dbReference type="PANTHER" id="PTHR35869:SF1">
    <property type="entry name" value="OUTER-MEMBRANE LIPOPROTEIN CARRIER PROTEIN"/>
    <property type="match status" value="1"/>
</dbReference>
<protein>
    <submittedName>
        <fullName evidence="2">Outer-membrane lipoprotein carrier protein</fullName>
    </submittedName>
</protein>
<dbReference type="AlphaFoldDB" id="A0A060QAN5"/>
<gene>
    <name evidence="2" type="ORF">ASAP_0119</name>
</gene>
<accession>A0A060QAN5</accession>
<organism evidence="2 3">
    <name type="scientific">Asaia bogorensis</name>
    <dbReference type="NCBI Taxonomy" id="91915"/>
    <lineage>
        <taxon>Bacteria</taxon>
        <taxon>Pseudomonadati</taxon>
        <taxon>Pseudomonadota</taxon>
        <taxon>Alphaproteobacteria</taxon>
        <taxon>Acetobacterales</taxon>
        <taxon>Acetobacteraceae</taxon>
        <taxon>Asaia</taxon>
    </lineage>
</organism>
<keyword evidence="2" id="KW-0449">Lipoprotein</keyword>
<evidence type="ECO:0000313" key="2">
    <source>
        <dbReference type="EMBL" id="CDG38164.1"/>
    </source>
</evidence>
<evidence type="ECO:0000256" key="1">
    <source>
        <dbReference type="ARBA" id="ARBA00022729"/>
    </source>
</evidence>
<proteinExistence type="predicted"/>
<dbReference type="Gene3D" id="2.50.20.10">
    <property type="entry name" value="Lipoprotein localisation LolA/LolB/LppX"/>
    <property type="match status" value="1"/>
</dbReference>
<comment type="caution">
    <text evidence="2">The sequence shown here is derived from an EMBL/GenBank/DDBJ whole genome shotgun (WGS) entry which is preliminary data.</text>
</comment>
<sequence length="220" mass="23709">MSAIQPRFSMRALLVGGFLAGILSITPGTVLAQGAAATPQAAVLKPTDAGWIARVQDALNAIHAIKARFQQIAPDGSRSTGQAWLDRPGKMRFDYDKPSPLLLIANDGKVVYQDRELGQVTTLPLDRTPLGLLLRPDLRLSGDVTVTAFQHDHGLVQVTLVRTATPSEGSLTLIFNDSPLTLKSWVVKDAQGRETQIDLFNVVPNPGNPATLFALPKEQD</sequence>
<reference evidence="2 3" key="2">
    <citation type="journal article" date="2014" name="PLoS ONE">
        <title>Evolution of mitochondria reconstructed from the energy metabolism of living bacteria.</title>
        <authorList>
            <person name="Degli Esposti M."/>
            <person name="Chouaia B."/>
            <person name="Comandatore F."/>
            <person name="Crotti E."/>
            <person name="Sassera D."/>
            <person name="Lievens P.M."/>
            <person name="Daffonchio D."/>
            <person name="Bandi C."/>
        </authorList>
    </citation>
    <scope>NUCLEOTIDE SEQUENCE [LARGE SCALE GENOMIC DNA]</scope>
    <source>
        <strain evidence="2 3">SF2.1</strain>
    </source>
</reference>
<dbReference type="eggNOG" id="COG2834">
    <property type="taxonomic scope" value="Bacteria"/>
</dbReference>
<dbReference type="Proteomes" id="UP000027583">
    <property type="component" value="Unassembled WGS sequence"/>
</dbReference>
<dbReference type="CDD" id="cd16325">
    <property type="entry name" value="LolA"/>
    <property type="match status" value="1"/>
</dbReference>